<dbReference type="GO" id="GO:0008061">
    <property type="term" value="F:chitin binding"/>
    <property type="evidence" value="ECO:0007669"/>
    <property type="project" value="InterPro"/>
</dbReference>
<dbReference type="EMBL" id="PDUG01000005">
    <property type="protein sequence ID" value="PIC28843.1"/>
    <property type="molecule type" value="Genomic_DNA"/>
</dbReference>
<feature type="transmembrane region" description="Helical" evidence="1">
    <location>
        <begin position="25"/>
        <end position="46"/>
    </location>
</feature>
<dbReference type="Gene3D" id="3.10.50.10">
    <property type="match status" value="1"/>
</dbReference>
<dbReference type="PROSITE" id="PS51910">
    <property type="entry name" value="GH18_2"/>
    <property type="match status" value="1"/>
</dbReference>
<dbReference type="InterPro" id="IPR029070">
    <property type="entry name" value="Chitinase_insertion_sf"/>
</dbReference>
<dbReference type="InterPro" id="IPR017853">
    <property type="entry name" value="GH"/>
</dbReference>
<dbReference type="Pfam" id="PF00704">
    <property type="entry name" value="Glyco_hydro_18"/>
    <property type="match status" value="1"/>
</dbReference>
<keyword evidence="1" id="KW-1133">Transmembrane helix</keyword>
<dbReference type="STRING" id="1611254.A0A2G5TNN1"/>
<dbReference type="SUPFAM" id="SSF51445">
    <property type="entry name" value="(Trans)glycosidases"/>
    <property type="match status" value="1"/>
</dbReference>
<dbReference type="PANTHER" id="PTHR46073:SF12">
    <property type="entry name" value="GH18 DOMAIN-CONTAINING PROTEIN"/>
    <property type="match status" value="1"/>
</dbReference>
<dbReference type="AlphaFoldDB" id="A0A2G5TNN1"/>
<gene>
    <name evidence="3" type="primary">Cnig_chr_V.g20637</name>
    <name evidence="3" type="ORF">B9Z55_020637</name>
</gene>
<evidence type="ECO:0000313" key="3">
    <source>
        <dbReference type="EMBL" id="PIC28843.1"/>
    </source>
</evidence>
<evidence type="ECO:0000259" key="2">
    <source>
        <dbReference type="PROSITE" id="PS51910"/>
    </source>
</evidence>
<keyword evidence="1" id="KW-0472">Membrane</keyword>
<dbReference type="CDD" id="cd00598">
    <property type="entry name" value="GH18_chitinase-like"/>
    <property type="match status" value="1"/>
</dbReference>
<dbReference type="SMART" id="SM00636">
    <property type="entry name" value="Glyco_18"/>
    <property type="match status" value="1"/>
</dbReference>
<dbReference type="InterPro" id="IPR011583">
    <property type="entry name" value="Chitinase_II/V-like_cat"/>
</dbReference>
<dbReference type="GO" id="GO:0005975">
    <property type="term" value="P:carbohydrate metabolic process"/>
    <property type="evidence" value="ECO:0007669"/>
    <property type="project" value="InterPro"/>
</dbReference>
<keyword evidence="1" id="KW-0812">Transmembrane</keyword>
<keyword evidence="4" id="KW-1185">Reference proteome</keyword>
<comment type="caution">
    <text evidence="3">The sequence shown here is derived from an EMBL/GenBank/DDBJ whole genome shotgun (WGS) entry which is preliminary data.</text>
</comment>
<evidence type="ECO:0000313" key="4">
    <source>
        <dbReference type="Proteomes" id="UP000230233"/>
    </source>
</evidence>
<evidence type="ECO:0000256" key="1">
    <source>
        <dbReference type="SAM" id="Phobius"/>
    </source>
</evidence>
<accession>A0A2G5TNN1</accession>
<organism evidence="3 4">
    <name type="scientific">Caenorhabditis nigoni</name>
    <dbReference type="NCBI Taxonomy" id="1611254"/>
    <lineage>
        <taxon>Eukaryota</taxon>
        <taxon>Metazoa</taxon>
        <taxon>Ecdysozoa</taxon>
        <taxon>Nematoda</taxon>
        <taxon>Chromadorea</taxon>
        <taxon>Rhabditida</taxon>
        <taxon>Rhabditina</taxon>
        <taxon>Rhabditomorpha</taxon>
        <taxon>Rhabditoidea</taxon>
        <taxon>Rhabditidae</taxon>
        <taxon>Peloderinae</taxon>
        <taxon>Caenorhabditis</taxon>
    </lineage>
</organism>
<reference evidence="4" key="1">
    <citation type="submission" date="2017-10" db="EMBL/GenBank/DDBJ databases">
        <title>Rapid genome shrinkage in a self-fertile nematode reveals novel sperm competition proteins.</title>
        <authorList>
            <person name="Yin D."/>
            <person name="Schwarz E.M."/>
            <person name="Thomas C.G."/>
            <person name="Felde R.L."/>
            <person name="Korf I.F."/>
            <person name="Cutter A.D."/>
            <person name="Schartner C.M."/>
            <person name="Ralston E.J."/>
            <person name="Meyer B.J."/>
            <person name="Haag E.S."/>
        </authorList>
    </citation>
    <scope>NUCLEOTIDE SEQUENCE [LARGE SCALE GENOMIC DNA]</scope>
    <source>
        <strain evidence="4">JU1422</strain>
    </source>
</reference>
<dbReference type="Proteomes" id="UP000230233">
    <property type="component" value="Chromosome V"/>
</dbReference>
<dbReference type="PANTHER" id="PTHR46073">
    <property type="entry name" value="CHITINASE"/>
    <property type="match status" value="1"/>
</dbReference>
<protein>
    <recommendedName>
        <fullName evidence="2">GH18 domain-containing protein</fullName>
    </recommendedName>
</protein>
<proteinExistence type="predicted"/>
<dbReference type="OrthoDB" id="5784469at2759"/>
<dbReference type="InterPro" id="IPR001223">
    <property type="entry name" value="Glyco_hydro18_cat"/>
</dbReference>
<feature type="domain" description="GH18" evidence="2">
    <location>
        <begin position="64"/>
        <end position="403"/>
    </location>
</feature>
<sequence length="411" mass="48497">MKMSERTTMLENEPQTLETSKPSRAYIYFTLGFVLSTIFAFIAYGLSQGIFHWFIEEKHEVCEKRIIGYYDLSSSREVTELQLSKFTHLVLFPLNLQSPGKLEFRNDEEKENFLKTIRKAKLFRLKTIFSVWDENRDYEVIEDVLDDSRKRLTLLNSITDFIKEHQLDGVEVYWRWFRTKQESLKFSKFCQELRSQLSSIISITFAPHSLHYQTDFSEILKHVNFMSIDTNNYYGSWKKKFPQLVGPSSPLYSGHQHFENQNMDSTMKKYICSTNKPNRLNMMVEFTGRYWHNVIVPRNLKETNWPVAETKNGNIEGGAIPRRNFEYFGWNVLNTSWNDESRTAFIWKPDERSYMTFENEKSLGEKIRYAIDNNIGGLAFWRFDHDDDNMTLLNVLAAANLCSGKDNKLEC</sequence>
<name>A0A2G5TNN1_9PELO</name>
<dbReference type="Gene3D" id="3.20.20.80">
    <property type="entry name" value="Glycosidases"/>
    <property type="match status" value="2"/>
</dbReference>